<reference evidence="6" key="1">
    <citation type="submission" date="2025-08" db="UniProtKB">
        <authorList>
            <consortium name="Ensembl"/>
        </authorList>
    </citation>
    <scope>IDENTIFICATION</scope>
</reference>
<comment type="caution">
    <text evidence="5">Lacks conserved residue(s) required for the propagation of feature annotation.</text>
</comment>
<organism evidence="6 7">
    <name type="scientific">Neogobius melanostomus</name>
    <name type="common">round goby</name>
    <dbReference type="NCBI Taxonomy" id="47308"/>
    <lineage>
        <taxon>Eukaryota</taxon>
        <taxon>Metazoa</taxon>
        <taxon>Chordata</taxon>
        <taxon>Craniata</taxon>
        <taxon>Vertebrata</taxon>
        <taxon>Euteleostomi</taxon>
        <taxon>Actinopterygii</taxon>
        <taxon>Neopterygii</taxon>
        <taxon>Teleostei</taxon>
        <taxon>Neoteleostei</taxon>
        <taxon>Acanthomorphata</taxon>
        <taxon>Gobiaria</taxon>
        <taxon>Gobiiformes</taxon>
        <taxon>Gobioidei</taxon>
        <taxon>Gobiidae</taxon>
        <taxon>Benthophilinae</taxon>
        <taxon>Neogobiini</taxon>
        <taxon>Neogobius</taxon>
    </lineage>
</organism>
<dbReference type="Ensembl" id="ENSNMLT00000013712.1">
    <property type="protein sequence ID" value="ENSNMLP00000012124.1"/>
    <property type="gene ID" value="ENSNMLG00000008270.1"/>
</dbReference>
<feature type="transmembrane region" description="Helical" evidence="5">
    <location>
        <begin position="25"/>
        <end position="46"/>
    </location>
</feature>
<dbReference type="PANTHER" id="PTHR23291">
    <property type="entry name" value="BAX INHIBITOR-RELATED"/>
    <property type="match status" value="1"/>
</dbReference>
<comment type="similarity">
    <text evidence="5">Belongs to the BI1 family.</text>
</comment>
<dbReference type="GO" id="GO:2001234">
    <property type="term" value="P:negative regulation of apoptotic signaling pathway"/>
    <property type="evidence" value="ECO:0007669"/>
    <property type="project" value="TreeGrafter"/>
</dbReference>
<dbReference type="GO" id="GO:0005783">
    <property type="term" value="C:endoplasmic reticulum"/>
    <property type="evidence" value="ECO:0007669"/>
    <property type="project" value="TreeGrafter"/>
</dbReference>
<dbReference type="AlphaFoldDB" id="A0A8C6WJS9"/>
<dbReference type="InterPro" id="IPR006214">
    <property type="entry name" value="Bax_inhibitor_1-related"/>
</dbReference>
<dbReference type="Proteomes" id="UP000694523">
    <property type="component" value="Unplaced"/>
</dbReference>
<evidence type="ECO:0000313" key="7">
    <source>
        <dbReference type="Proteomes" id="UP000694523"/>
    </source>
</evidence>
<evidence type="ECO:0000256" key="4">
    <source>
        <dbReference type="ARBA" id="ARBA00023136"/>
    </source>
</evidence>
<keyword evidence="4 5" id="KW-0472">Membrane</keyword>
<comment type="subcellular location">
    <subcellularLocation>
        <location evidence="1">Membrane</location>
        <topology evidence="1">Multi-pass membrane protein</topology>
    </subcellularLocation>
</comment>
<evidence type="ECO:0000256" key="1">
    <source>
        <dbReference type="ARBA" id="ARBA00004141"/>
    </source>
</evidence>
<feature type="transmembrane region" description="Helical" evidence="5">
    <location>
        <begin position="84"/>
        <end position="103"/>
    </location>
</feature>
<protein>
    <submittedName>
        <fullName evidence="6">Uncharacterized protein</fullName>
    </submittedName>
</protein>
<keyword evidence="2 5" id="KW-0812">Transmembrane</keyword>
<proteinExistence type="inferred from homology"/>
<keyword evidence="7" id="KW-1185">Reference proteome</keyword>
<feature type="transmembrane region" description="Helical" evidence="5">
    <location>
        <begin position="53"/>
        <end position="72"/>
    </location>
</feature>
<evidence type="ECO:0000256" key="3">
    <source>
        <dbReference type="ARBA" id="ARBA00022989"/>
    </source>
</evidence>
<evidence type="ECO:0000256" key="5">
    <source>
        <dbReference type="RuleBase" id="RU004379"/>
    </source>
</evidence>
<dbReference type="PANTHER" id="PTHR23291:SF94">
    <property type="entry name" value="PROTEIN LIFEGUARD 1 ISOFORM X2"/>
    <property type="match status" value="1"/>
</dbReference>
<evidence type="ECO:0000256" key="2">
    <source>
        <dbReference type="ARBA" id="ARBA00022692"/>
    </source>
</evidence>
<evidence type="ECO:0000313" key="6">
    <source>
        <dbReference type="Ensembl" id="ENSNMLP00000012124.1"/>
    </source>
</evidence>
<dbReference type="GO" id="GO:0005794">
    <property type="term" value="C:Golgi apparatus"/>
    <property type="evidence" value="ECO:0007669"/>
    <property type="project" value="TreeGrafter"/>
</dbReference>
<reference evidence="6" key="2">
    <citation type="submission" date="2025-09" db="UniProtKB">
        <authorList>
            <consortium name="Ensembl"/>
        </authorList>
    </citation>
    <scope>IDENTIFICATION</scope>
</reference>
<keyword evidence="3 5" id="KW-1133">Transmembrane helix</keyword>
<sequence>MGATLAIAFAIIVYSMQTRFDFSVCYGLLLILSVDLLMFGVFSTFYYTHMAQVAYGTLGALLFSLFLMVDVQVTMGDRVSPEEYVSAALIIYLDIVLIFLYLLGRR</sequence>
<name>A0A8C6WJS9_9GOBI</name>
<dbReference type="GO" id="GO:0016020">
    <property type="term" value="C:membrane"/>
    <property type="evidence" value="ECO:0007669"/>
    <property type="project" value="UniProtKB-SubCell"/>
</dbReference>
<dbReference type="Pfam" id="PF01027">
    <property type="entry name" value="Bax1-I"/>
    <property type="match status" value="1"/>
</dbReference>
<accession>A0A8C6WJS9</accession>